<evidence type="ECO:0000313" key="1">
    <source>
        <dbReference type="EMBL" id="QQT99962.1"/>
    </source>
</evidence>
<dbReference type="Proteomes" id="UP000596202">
    <property type="component" value="Chromosome"/>
</dbReference>
<accession>A0A9Q6Z307</accession>
<dbReference type="OrthoDB" id="761425at2"/>
<sequence>MRLFNQLIKAVKTIAGFVDAVTEQKVEVQQEQFHKKGKRSNDEASLTSAQQRILDKKRISINLYKNETMTMFNYGVGGNEIKVDANEAIQEIQGNKSLLVAKLTTEDAISPEIVTGLKTVEEVFNYYSPRIEMEHNTPEGETVKEEFRFKNLGDFTPKKMIENSPFLKGLKVDEEQYNKLVKQLRVNKVLRKLVEDKVAKKELAATLRTIAKELEQ</sequence>
<dbReference type="EMBL" id="CP068108">
    <property type="protein sequence ID" value="QQT99962.1"/>
    <property type="molecule type" value="Genomic_DNA"/>
</dbReference>
<proteinExistence type="predicted"/>
<reference evidence="1 2" key="1">
    <citation type="submission" date="2021-01" db="EMBL/GenBank/DDBJ databases">
        <title>FDA dAtabase for Regulatory Grade micrObial Sequences (FDA-ARGOS): Supporting development and validation of Infectious Disease Dx tests.</title>
        <authorList>
            <person name="Sproer C."/>
            <person name="Gronow S."/>
            <person name="Severitt S."/>
            <person name="Schroder I."/>
            <person name="Tallon L."/>
            <person name="Sadzewicz L."/>
            <person name="Zhao X."/>
            <person name="Boylan J."/>
            <person name="Ott S."/>
            <person name="Bowen H."/>
            <person name="Vavikolanu K."/>
            <person name="Mehta A."/>
            <person name="Aluvathingal J."/>
            <person name="Nadendla S."/>
            <person name="Lowell S."/>
            <person name="Myers T."/>
            <person name="Yan Y."/>
            <person name="Sichtig H."/>
        </authorList>
    </citation>
    <scope>NUCLEOTIDE SEQUENCE [LARGE SCALE GENOMIC DNA]</scope>
    <source>
        <strain evidence="1 2">FDAARGOS_1131</strain>
    </source>
</reference>
<protein>
    <submittedName>
        <fullName evidence="1">Type VI secretion system contractile sheath small subunit</fullName>
    </submittedName>
</protein>
<dbReference type="RefSeq" id="WP_002988727.1">
    <property type="nucleotide sequence ID" value="NZ_CP068108.1"/>
</dbReference>
<dbReference type="Pfam" id="PF05591">
    <property type="entry name" value="T6SS_VipA"/>
    <property type="match status" value="1"/>
</dbReference>
<evidence type="ECO:0000313" key="2">
    <source>
        <dbReference type="Proteomes" id="UP000596202"/>
    </source>
</evidence>
<dbReference type="InterPro" id="IPR008312">
    <property type="entry name" value="T6SS_TssB1"/>
</dbReference>
<dbReference type="GeneID" id="93529512"/>
<gene>
    <name evidence="1" type="ORF">I6I88_17650</name>
</gene>
<dbReference type="AlphaFoldDB" id="A0A9Q6Z307"/>
<organism evidence="1 2">
    <name type="scientific">Myroides odoratus</name>
    <name type="common">Flavobacterium odoratum</name>
    <dbReference type="NCBI Taxonomy" id="256"/>
    <lineage>
        <taxon>Bacteria</taxon>
        <taxon>Pseudomonadati</taxon>
        <taxon>Bacteroidota</taxon>
        <taxon>Flavobacteriia</taxon>
        <taxon>Flavobacteriales</taxon>
        <taxon>Flavobacteriaceae</taxon>
        <taxon>Myroides</taxon>
    </lineage>
</organism>
<name>A0A9Q6Z307_MYROD</name>